<organism evidence="2">
    <name type="scientific">Spironucleus salmonicida</name>
    <dbReference type="NCBI Taxonomy" id="348837"/>
    <lineage>
        <taxon>Eukaryota</taxon>
        <taxon>Metamonada</taxon>
        <taxon>Diplomonadida</taxon>
        <taxon>Hexamitidae</taxon>
        <taxon>Hexamitinae</taxon>
        <taxon>Spironucleus</taxon>
    </lineage>
</organism>
<dbReference type="InterPro" id="IPR008271">
    <property type="entry name" value="Ser/Thr_kinase_AS"/>
</dbReference>
<reference evidence="3" key="2">
    <citation type="submission" date="2020-12" db="EMBL/GenBank/DDBJ databases">
        <title>New Spironucleus salmonicida genome in near-complete chromosomes.</title>
        <authorList>
            <person name="Xu F."/>
            <person name="Kurt Z."/>
            <person name="Jimenez-Gonzalez A."/>
            <person name="Astvaldsson A."/>
            <person name="Andersson J.O."/>
            <person name="Svard S.G."/>
        </authorList>
    </citation>
    <scope>NUCLEOTIDE SEQUENCE</scope>
    <source>
        <strain evidence="3">ATCC 50377</strain>
    </source>
</reference>
<dbReference type="SMART" id="SM00220">
    <property type="entry name" value="S_TKc"/>
    <property type="match status" value="1"/>
</dbReference>
<proteinExistence type="predicted"/>
<dbReference type="AlphaFoldDB" id="V6M1R4"/>
<dbReference type="SUPFAM" id="SSF56112">
    <property type="entry name" value="Protein kinase-like (PK-like)"/>
    <property type="match status" value="1"/>
</dbReference>
<dbReference type="GO" id="GO:0044773">
    <property type="term" value="P:mitotic DNA damage checkpoint signaling"/>
    <property type="evidence" value="ECO:0007669"/>
    <property type="project" value="TreeGrafter"/>
</dbReference>
<evidence type="ECO:0000313" key="4">
    <source>
        <dbReference type="Proteomes" id="UP000018208"/>
    </source>
</evidence>
<dbReference type="PROSITE" id="PS50011">
    <property type="entry name" value="PROTEIN_KINASE_DOM"/>
    <property type="match status" value="1"/>
</dbReference>
<dbReference type="PROSITE" id="PS00108">
    <property type="entry name" value="PROTEIN_KINASE_ST"/>
    <property type="match status" value="1"/>
</dbReference>
<dbReference type="Pfam" id="PF00069">
    <property type="entry name" value="Pkinase"/>
    <property type="match status" value="1"/>
</dbReference>
<keyword evidence="2" id="KW-0808">Transferase</keyword>
<dbReference type="Gene3D" id="1.10.510.10">
    <property type="entry name" value="Transferase(Phosphotransferase) domain 1"/>
    <property type="match status" value="1"/>
</dbReference>
<gene>
    <name evidence="2" type="ORF">SS50377_12660</name>
    <name evidence="3" type="ORF">SS50377_23281</name>
</gene>
<name>V6M1R4_9EUKA</name>
<dbReference type="GO" id="GO:0005634">
    <property type="term" value="C:nucleus"/>
    <property type="evidence" value="ECO:0007669"/>
    <property type="project" value="TreeGrafter"/>
</dbReference>
<protein>
    <submittedName>
        <fullName evidence="2">Kinase</fullName>
    </submittedName>
</protein>
<dbReference type="GO" id="GO:0005524">
    <property type="term" value="F:ATP binding"/>
    <property type="evidence" value="ECO:0007669"/>
    <property type="project" value="InterPro"/>
</dbReference>
<sequence length="439" mass="52081">MIFLHTEFDKHNFFNKRFKIFKIIKTGSQTKKIFMIYDHDEVRFLALYVFAANLQNFERLLFEYDVQLITNRYIRHIFFCSSVNFIFEDFNEFAFASDWCNGKDLFIQSEKYILQQYFQHIFQLVQQIHLLHQQNIYHLDIKEENILFLNNSPILTDFGSAKSKITLALSRQPSSECLSEDDNNLQHIDSCSKFEISSTDAYRPPEPIVILELHDSYQLGQVLYHSLTGEYYTNLKKQILNKQFNEFFSDNITDLVFGLLDNKPHRYYIYEIIDHPCFSKKYTLDQFKQQLEEKRQSKYLNDNLFNIQNKFLISKIPNFSKPKILVNNSKENQSQEISIQDQRFIQFENYTLSQFRIGYQRATIKRTQSLETSDSEGYSDDLTNNSSYSIFMGSATTIKRQTINIDLSLSNSAEFDEIHSVNNDLDGLFFQENPNIEYE</sequence>
<dbReference type="GO" id="GO:0005737">
    <property type="term" value="C:cytoplasm"/>
    <property type="evidence" value="ECO:0007669"/>
    <property type="project" value="TreeGrafter"/>
</dbReference>
<evidence type="ECO:0000259" key="1">
    <source>
        <dbReference type="PROSITE" id="PS50011"/>
    </source>
</evidence>
<dbReference type="VEuPathDB" id="GiardiaDB:SS50377_23281"/>
<dbReference type="PANTHER" id="PTHR44167:SF24">
    <property type="entry name" value="SERINE_THREONINE-PROTEIN KINASE CHK2"/>
    <property type="match status" value="1"/>
</dbReference>
<dbReference type="PANTHER" id="PTHR44167">
    <property type="entry name" value="OVARIAN-SPECIFIC SERINE/THREONINE-PROTEIN KINASE LOK-RELATED"/>
    <property type="match status" value="1"/>
</dbReference>
<reference evidence="2 3" key="1">
    <citation type="journal article" date="2014" name="PLoS Genet.">
        <title>The Genome of Spironucleus salmonicida Highlights a Fish Pathogen Adapted to Fluctuating Environments.</title>
        <authorList>
            <person name="Xu F."/>
            <person name="Jerlstrom-Hultqvist J."/>
            <person name="Einarsson E."/>
            <person name="Astvaldsson A."/>
            <person name="Svard S.G."/>
            <person name="Andersson J.O."/>
        </authorList>
    </citation>
    <scope>NUCLEOTIDE SEQUENCE</scope>
    <source>
        <strain evidence="3">ATCC 50377</strain>
    </source>
</reference>
<keyword evidence="4" id="KW-1185">Reference proteome</keyword>
<evidence type="ECO:0000313" key="2">
    <source>
        <dbReference type="EMBL" id="EST47149.1"/>
    </source>
</evidence>
<dbReference type="EMBL" id="KI546046">
    <property type="protein sequence ID" value="EST47149.1"/>
    <property type="molecule type" value="Genomic_DNA"/>
</dbReference>
<evidence type="ECO:0000313" key="3">
    <source>
        <dbReference type="EMBL" id="KAH0575641.1"/>
    </source>
</evidence>
<accession>V6M1R4</accession>
<dbReference type="Proteomes" id="UP000018208">
    <property type="component" value="Unassembled WGS sequence"/>
</dbReference>
<dbReference type="InterPro" id="IPR011009">
    <property type="entry name" value="Kinase-like_dom_sf"/>
</dbReference>
<keyword evidence="2" id="KW-0418">Kinase</keyword>
<dbReference type="InterPro" id="IPR000719">
    <property type="entry name" value="Prot_kinase_dom"/>
</dbReference>
<dbReference type="EMBL" id="AUWU02000003">
    <property type="protein sequence ID" value="KAH0575641.1"/>
    <property type="molecule type" value="Genomic_DNA"/>
</dbReference>
<dbReference type="GO" id="GO:0004674">
    <property type="term" value="F:protein serine/threonine kinase activity"/>
    <property type="evidence" value="ECO:0007669"/>
    <property type="project" value="TreeGrafter"/>
</dbReference>
<feature type="domain" description="Protein kinase" evidence="1">
    <location>
        <begin position="18"/>
        <end position="278"/>
    </location>
</feature>